<feature type="repeat" description="ANK" evidence="3">
    <location>
        <begin position="514"/>
        <end position="546"/>
    </location>
</feature>
<feature type="repeat" description="ANK" evidence="3">
    <location>
        <begin position="809"/>
        <end position="834"/>
    </location>
</feature>
<dbReference type="PANTHER" id="PTHR24198:SF165">
    <property type="entry name" value="ANKYRIN REPEAT-CONTAINING PROTEIN-RELATED"/>
    <property type="match status" value="1"/>
</dbReference>
<protein>
    <submittedName>
        <fullName evidence="5">Uncharacterized protein</fullName>
    </submittedName>
</protein>
<keyword evidence="4" id="KW-0472">Membrane</keyword>
<feature type="repeat" description="ANK" evidence="3">
    <location>
        <begin position="937"/>
        <end position="959"/>
    </location>
</feature>
<dbReference type="PROSITE" id="PS50297">
    <property type="entry name" value="ANK_REP_REGION"/>
    <property type="match status" value="5"/>
</dbReference>
<dbReference type="InterPro" id="IPR036770">
    <property type="entry name" value="Ankyrin_rpt-contain_sf"/>
</dbReference>
<name>A0AAV9VWW8_9PEZI</name>
<keyword evidence="1" id="KW-0677">Repeat</keyword>
<proteinExistence type="predicted"/>
<dbReference type="SMART" id="SM00248">
    <property type="entry name" value="ANK"/>
    <property type="match status" value="13"/>
</dbReference>
<feature type="repeat" description="ANK" evidence="3">
    <location>
        <begin position="414"/>
        <end position="446"/>
    </location>
</feature>
<keyword evidence="2 3" id="KW-0040">ANK repeat</keyword>
<gene>
    <name evidence="5" type="ORF">TWF481_001705</name>
</gene>
<dbReference type="Pfam" id="PF00023">
    <property type="entry name" value="Ank"/>
    <property type="match status" value="2"/>
</dbReference>
<sequence length="1036" mass="113769">MLHKTLTYLRRDGSIDPQKELEDAILEGDVLLLEKSLENGANINRFINGTPPLTLAIKNGEEDVAIGLIEYGSDISVEPIIIQTAENKSSGSPAALSETISSPLAGVALSELIQFAFHEICRSLLNPARWPNNLHPILGHTCSQSLFGFCIRHFILKACFATYHRDFKVAIWPFVALAFSSTFHFTFQGAPPTDLHLSQPWKLSTITKRYPQFVLWSLGAFIYALVGRFLWLVILALFPNLKYVLNRRQKGVEIVIHGGTDALRTIINSTDGSERVCYTLLIHGIFSEDYVQQSIQRQNTPPGSDVIKLWEWALLHGHHRVCVHLLGLGISPAQSISGGSSLECAASFGHEDILKALFNAAHDGQSLPPEQINLAFAANAAALASSPVDDLIKRRTIFNILLTAHADINSMNRSGRTCLSYLVEAGIDDLVELLLQQGANVNLANDGGKTLLWYLKPGRRPIEICSVLIRAGADANHISDNGYTALLEHARRGHTDIVQALLAAKADPRIATEDGRTALHFASQNSMISMMQDLLDAGVIIDALTSSSATPLIFACHCHYMRADALYLLLRHGANPNALDCEGRSPLHIVCSTFSSSLFLDSGDDQDQLRSIQALIEYGANVNATYTEHIWGQDLETSAVGLVAERLGSEKYYWLRALLHAGASPHGVGRSGKQAVVSACRRGPGADSPDYTGDCVKLLLDAGASLEHRDELGMTLLHHAADGGNFHSLAGLLERGASVTNEDSRGRTPLHIACEDSSWMLTENYLKWEAAGMYGGSEEYRNWHCSIESTLILTLLFAAGARPTVDDNHGCTPGHIAAKAGNPRTMAMLLLNSGPLLIYGIKDSFGRLPFHYAVNSPEVTRVLLHYHCHNTVLSDRYFEVRQPLADTMAYLINTSVHNIMERLEEDRYEKEHLGEIIDKTDHPLSWRRGLCNSKDKFGNTPLHYAALIGNVAVVEQFLKLPDIDPNVCNDDGESPYDFALESRECGLAIAKKLSQLGLEVKGNSSSLTAPHAKSRMAAAIFIRELQRKYTYGVYSD</sequence>
<feature type="repeat" description="ANK" evidence="3">
    <location>
        <begin position="712"/>
        <end position="744"/>
    </location>
</feature>
<comment type="caution">
    <text evidence="5">The sequence shown here is derived from an EMBL/GenBank/DDBJ whole genome shotgun (WGS) entry which is preliminary data.</text>
</comment>
<feature type="repeat" description="ANK" evidence="3">
    <location>
        <begin position="48"/>
        <end position="80"/>
    </location>
</feature>
<dbReference type="PANTHER" id="PTHR24198">
    <property type="entry name" value="ANKYRIN REPEAT AND PROTEIN KINASE DOMAIN-CONTAINING PROTEIN"/>
    <property type="match status" value="1"/>
</dbReference>
<dbReference type="EMBL" id="JAVHJL010000010">
    <property type="protein sequence ID" value="KAK6496717.1"/>
    <property type="molecule type" value="Genomic_DNA"/>
</dbReference>
<accession>A0AAV9VWW8</accession>
<keyword evidence="6" id="KW-1185">Reference proteome</keyword>
<evidence type="ECO:0000313" key="6">
    <source>
        <dbReference type="Proteomes" id="UP001370758"/>
    </source>
</evidence>
<dbReference type="AlphaFoldDB" id="A0AAV9VWW8"/>
<dbReference type="Gene3D" id="1.25.40.20">
    <property type="entry name" value="Ankyrin repeat-containing domain"/>
    <property type="match status" value="4"/>
</dbReference>
<feature type="transmembrane region" description="Helical" evidence="4">
    <location>
        <begin position="213"/>
        <end position="238"/>
    </location>
</feature>
<dbReference type="InterPro" id="IPR002110">
    <property type="entry name" value="Ankyrin_rpt"/>
</dbReference>
<dbReference type="Pfam" id="PF13857">
    <property type="entry name" value="Ank_5"/>
    <property type="match status" value="1"/>
</dbReference>
<reference evidence="5 6" key="1">
    <citation type="submission" date="2023-08" db="EMBL/GenBank/DDBJ databases">
        <authorList>
            <person name="Palmer J.M."/>
        </authorList>
    </citation>
    <scope>NUCLEOTIDE SEQUENCE [LARGE SCALE GENOMIC DNA]</scope>
    <source>
        <strain evidence="5 6">TWF481</strain>
    </source>
</reference>
<evidence type="ECO:0000256" key="2">
    <source>
        <dbReference type="ARBA" id="ARBA00023043"/>
    </source>
</evidence>
<evidence type="ECO:0000256" key="3">
    <source>
        <dbReference type="PROSITE-ProRule" id="PRU00023"/>
    </source>
</evidence>
<dbReference type="SUPFAM" id="SSF48403">
    <property type="entry name" value="Ankyrin repeat"/>
    <property type="match status" value="3"/>
</dbReference>
<feature type="repeat" description="ANK" evidence="3">
    <location>
        <begin position="481"/>
        <end position="513"/>
    </location>
</feature>
<keyword evidence="4" id="KW-1133">Transmembrane helix</keyword>
<keyword evidence="4" id="KW-0812">Transmembrane</keyword>
<evidence type="ECO:0000256" key="1">
    <source>
        <dbReference type="ARBA" id="ARBA00022737"/>
    </source>
</evidence>
<dbReference type="Proteomes" id="UP001370758">
    <property type="component" value="Unassembled WGS sequence"/>
</dbReference>
<dbReference type="PROSITE" id="PS50088">
    <property type="entry name" value="ANK_REPEAT"/>
    <property type="match status" value="7"/>
</dbReference>
<dbReference type="Pfam" id="PF12796">
    <property type="entry name" value="Ank_2"/>
    <property type="match status" value="3"/>
</dbReference>
<evidence type="ECO:0000313" key="5">
    <source>
        <dbReference type="EMBL" id="KAK6496717.1"/>
    </source>
</evidence>
<organism evidence="5 6">
    <name type="scientific">Arthrobotrys musiformis</name>
    <dbReference type="NCBI Taxonomy" id="47236"/>
    <lineage>
        <taxon>Eukaryota</taxon>
        <taxon>Fungi</taxon>
        <taxon>Dikarya</taxon>
        <taxon>Ascomycota</taxon>
        <taxon>Pezizomycotina</taxon>
        <taxon>Orbiliomycetes</taxon>
        <taxon>Orbiliales</taxon>
        <taxon>Orbiliaceae</taxon>
        <taxon>Arthrobotrys</taxon>
    </lineage>
</organism>
<evidence type="ECO:0000256" key="4">
    <source>
        <dbReference type="SAM" id="Phobius"/>
    </source>
</evidence>